<dbReference type="EMBL" id="CP013236">
    <property type="protein sequence ID" value="AMP14863.1"/>
    <property type="molecule type" value="Genomic_DNA"/>
</dbReference>
<evidence type="ECO:0000313" key="2">
    <source>
        <dbReference type="Proteomes" id="UP000074914"/>
    </source>
</evidence>
<keyword evidence="2" id="KW-1185">Reference proteome</keyword>
<accession>A0ABN4MAL1</accession>
<gene>
    <name evidence="1" type="ORF">CPter291_2607</name>
</gene>
<evidence type="ECO:0000313" key="1">
    <source>
        <dbReference type="EMBL" id="AMP14863.1"/>
    </source>
</evidence>
<dbReference type="Proteomes" id="UP000074914">
    <property type="component" value="Chromosome"/>
</dbReference>
<proteinExistence type="predicted"/>
<organism evidence="1 2">
    <name type="scientific">Collimonas pratensis</name>
    <dbReference type="NCBI Taxonomy" id="279113"/>
    <lineage>
        <taxon>Bacteria</taxon>
        <taxon>Pseudomonadati</taxon>
        <taxon>Pseudomonadota</taxon>
        <taxon>Betaproteobacteria</taxon>
        <taxon>Burkholderiales</taxon>
        <taxon>Oxalobacteraceae</taxon>
        <taxon>Collimonas</taxon>
    </lineage>
</organism>
<sequence length="43" mass="4957">MNPEAWAIVRIIGGSHVEPFFFAHLHSAVKTYLQRRMEALNMS</sequence>
<reference evidence="1 2" key="1">
    <citation type="submission" date="2015-11" db="EMBL/GenBank/DDBJ databases">
        <title>Exploring the genomic traits of fungus-feeding bacterial genus Collimonas.</title>
        <authorList>
            <person name="Song C."/>
            <person name="Schmidt R."/>
            <person name="de Jager V."/>
            <person name="Krzyzanowska D."/>
            <person name="Jongedijk E."/>
            <person name="Cankar K."/>
            <person name="Beekwilder J."/>
            <person name="van Veen A."/>
            <person name="de Boer W."/>
            <person name="van Veen J.A."/>
            <person name="Garbeva P."/>
        </authorList>
    </citation>
    <scope>NUCLEOTIDE SEQUENCE [LARGE SCALE GENOMIC DNA]</scope>
    <source>
        <strain evidence="1 2">Ter291</strain>
    </source>
</reference>
<protein>
    <submittedName>
        <fullName evidence="1">Uncharacterized protein</fullName>
    </submittedName>
</protein>
<name>A0ABN4MAL1_9BURK</name>